<proteinExistence type="predicted"/>
<sequence>MHHINYKSIRSAARSIIPHEEQGSPEETANLRRVDKLVHLYDATPKHPFTEWALKRRPSSMIAFCDLFLHKDFGIFKGLMNHRKYLWVNEDAVVRNYSKYTESDTYYINAEGKDVNLPPALQHIYCILILERTGRELYFHVHALNQDAADGAIEFLLSLEDNYFSKLKISRRHLQYYSFPLRTSRRRGNQRFDAFYNLELTDEQQRMIMTSSKRILLHECSFRDGGAAVLNSLQEVWTDFRPVDLHIEGHSPFDNVHWEQFLALLSSRKKLVNKLDISDLTLCPSSRTIELAFARVKDLVFADKLDNYVRLKIIESIRCGTSPDGLDFSKLDSLQTWDALCKSLASQDCQLKRLKIHDFDSERYNADRDEASVASASTKSLCYGLSRNESLVELDIGFTAMTRNNFLRILQCIEHHKTLRAISLWAPEEWSEGFDPKLFTRAWGEILKRNQTILFVRFDEDLYNERIFERRVIPQLIRNKYFMLIGRSQQVKDSLSRAFFVGNWIQEAVEEHASPPITYILIRMNADIISTYLHEKYRRRG</sequence>
<dbReference type="Gene3D" id="3.80.10.10">
    <property type="entry name" value="Ribonuclease Inhibitor"/>
    <property type="match status" value="1"/>
</dbReference>
<dbReference type="EMBL" id="BDSP01000118">
    <property type="protein sequence ID" value="GAX17569.1"/>
    <property type="molecule type" value="Genomic_DNA"/>
</dbReference>
<evidence type="ECO:0000313" key="1">
    <source>
        <dbReference type="EMBL" id="GAX17569.1"/>
    </source>
</evidence>
<accession>A0A1Z5JUG4</accession>
<comment type="caution">
    <text evidence="1">The sequence shown here is derived from an EMBL/GenBank/DDBJ whole genome shotgun (WGS) entry which is preliminary data.</text>
</comment>
<gene>
    <name evidence="1" type="ORF">FisN_18Lh220</name>
</gene>
<dbReference type="SUPFAM" id="SSF52047">
    <property type="entry name" value="RNI-like"/>
    <property type="match status" value="1"/>
</dbReference>
<dbReference type="InterPro" id="IPR032675">
    <property type="entry name" value="LRR_dom_sf"/>
</dbReference>
<dbReference type="Proteomes" id="UP000198406">
    <property type="component" value="Unassembled WGS sequence"/>
</dbReference>
<evidence type="ECO:0000313" key="2">
    <source>
        <dbReference type="Proteomes" id="UP000198406"/>
    </source>
</evidence>
<reference evidence="1 2" key="1">
    <citation type="journal article" date="2015" name="Plant Cell">
        <title>Oil accumulation by the oleaginous diatom Fistulifera solaris as revealed by the genome and transcriptome.</title>
        <authorList>
            <person name="Tanaka T."/>
            <person name="Maeda Y."/>
            <person name="Veluchamy A."/>
            <person name="Tanaka M."/>
            <person name="Abida H."/>
            <person name="Marechal E."/>
            <person name="Bowler C."/>
            <person name="Muto M."/>
            <person name="Sunaga Y."/>
            <person name="Tanaka M."/>
            <person name="Yoshino T."/>
            <person name="Taniguchi T."/>
            <person name="Fukuda Y."/>
            <person name="Nemoto M."/>
            <person name="Matsumoto M."/>
            <person name="Wong P.S."/>
            <person name="Aburatani S."/>
            <person name="Fujibuchi W."/>
        </authorList>
    </citation>
    <scope>NUCLEOTIDE SEQUENCE [LARGE SCALE GENOMIC DNA]</scope>
    <source>
        <strain evidence="1 2">JPCC DA0580</strain>
    </source>
</reference>
<protein>
    <submittedName>
        <fullName evidence="1">Uncharacterized protein</fullName>
    </submittedName>
</protein>
<dbReference type="InParanoid" id="A0A1Z5JUG4"/>
<keyword evidence="2" id="KW-1185">Reference proteome</keyword>
<organism evidence="1 2">
    <name type="scientific">Fistulifera solaris</name>
    <name type="common">Oleaginous diatom</name>
    <dbReference type="NCBI Taxonomy" id="1519565"/>
    <lineage>
        <taxon>Eukaryota</taxon>
        <taxon>Sar</taxon>
        <taxon>Stramenopiles</taxon>
        <taxon>Ochrophyta</taxon>
        <taxon>Bacillariophyta</taxon>
        <taxon>Bacillariophyceae</taxon>
        <taxon>Bacillariophycidae</taxon>
        <taxon>Naviculales</taxon>
        <taxon>Naviculaceae</taxon>
        <taxon>Fistulifera</taxon>
    </lineage>
</organism>
<dbReference type="AlphaFoldDB" id="A0A1Z5JUG4"/>
<name>A0A1Z5JUG4_FISSO</name>